<protein>
    <submittedName>
        <fullName evidence="2">Uncharacterized protein</fullName>
    </submittedName>
</protein>
<feature type="region of interest" description="Disordered" evidence="1">
    <location>
        <begin position="69"/>
        <end position="93"/>
    </location>
</feature>
<feature type="compositionally biased region" description="Basic and acidic residues" evidence="1">
    <location>
        <begin position="69"/>
        <end position="85"/>
    </location>
</feature>
<reference evidence="2 3" key="1">
    <citation type="submission" date="2024-07" db="EMBL/GenBank/DDBJ databases">
        <title>Luteimonas salilacus sp. nov., isolated from the shore soil of Salt Lake in Tibet of China.</title>
        <authorList>
            <person name="Zhang X."/>
            <person name="Li A."/>
        </authorList>
    </citation>
    <scope>NUCLEOTIDE SEQUENCE [LARGE SCALE GENOMIC DNA]</scope>
    <source>
        <strain evidence="2 3">B3-2-R+30</strain>
    </source>
</reference>
<comment type="caution">
    <text evidence="2">The sequence shown here is derived from an EMBL/GenBank/DDBJ whole genome shotgun (WGS) entry which is preliminary data.</text>
</comment>
<organism evidence="2 3">
    <name type="scientific">Luteimonas salinilitoris</name>
    <dbReference type="NCBI Taxonomy" id="3237697"/>
    <lineage>
        <taxon>Bacteria</taxon>
        <taxon>Pseudomonadati</taxon>
        <taxon>Pseudomonadota</taxon>
        <taxon>Gammaproteobacteria</taxon>
        <taxon>Lysobacterales</taxon>
        <taxon>Lysobacteraceae</taxon>
        <taxon>Luteimonas</taxon>
    </lineage>
</organism>
<dbReference type="RefSeq" id="WP_370563227.1">
    <property type="nucleotide sequence ID" value="NZ_JBFWIB010000003.1"/>
</dbReference>
<dbReference type="Proteomes" id="UP001566331">
    <property type="component" value="Unassembled WGS sequence"/>
</dbReference>
<accession>A0ABV4HK31</accession>
<evidence type="ECO:0000313" key="2">
    <source>
        <dbReference type="EMBL" id="MEZ0473100.1"/>
    </source>
</evidence>
<dbReference type="EMBL" id="JBFWIC010000001">
    <property type="protein sequence ID" value="MEZ0473100.1"/>
    <property type="molecule type" value="Genomic_DNA"/>
</dbReference>
<gene>
    <name evidence="2" type="ORF">AB6713_00480</name>
</gene>
<evidence type="ECO:0000256" key="1">
    <source>
        <dbReference type="SAM" id="MobiDB-lite"/>
    </source>
</evidence>
<proteinExistence type="predicted"/>
<sequence length="93" mass="9953">MNPIPLEDLALLELLLRIDQRIEPAEGDTEIVGRLVDSGLVEQLGGEAMLTAAGIEMCKSLQHRAAADEQAERILRQRESADKSTDGAGLTGA</sequence>
<evidence type="ECO:0000313" key="3">
    <source>
        <dbReference type="Proteomes" id="UP001566331"/>
    </source>
</evidence>
<keyword evidence="3" id="KW-1185">Reference proteome</keyword>
<name>A0ABV4HK31_9GAMM</name>